<dbReference type="Proteomes" id="UP000599074">
    <property type="component" value="Unassembled WGS sequence"/>
</dbReference>
<dbReference type="InterPro" id="IPR000014">
    <property type="entry name" value="PAS"/>
</dbReference>
<comment type="caution">
    <text evidence="2">The sequence shown here is derived from an EMBL/GenBank/DDBJ whole genome shotgun (WGS) entry which is preliminary data.</text>
</comment>
<dbReference type="SUPFAM" id="SSF55785">
    <property type="entry name" value="PYP-like sensor domain (PAS domain)"/>
    <property type="match status" value="1"/>
</dbReference>
<dbReference type="Gene3D" id="3.30.450.20">
    <property type="entry name" value="PAS domain"/>
    <property type="match status" value="1"/>
</dbReference>
<protein>
    <submittedName>
        <fullName evidence="2">Chemotaxis protein</fullName>
    </submittedName>
</protein>
<evidence type="ECO:0000313" key="3">
    <source>
        <dbReference type="Proteomes" id="UP000599074"/>
    </source>
</evidence>
<dbReference type="NCBIfam" id="TIGR00229">
    <property type="entry name" value="sensory_box"/>
    <property type="match status" value="1"/>
</dbReference>
<evidence type="ECO:0000313" key="2">
    <source>
        <dbReference type="EMBL" id="GII26354.1"/>
    </source>
</evidence>
<dbReference type="PROSITE" id="PS50112">
    <property type="entry name" value="PAS"/>
    <property type="match status" value="1"/>
</dbReference>
<evidence type="ECO:0000259" key="1">
    <source>
        <dbReference type="PROSITE" id="PS50112"/>
    </source>
</evidence>
<keyword evidence="3" id="KW-1185">Reference proteome</keyword>
<dbReference type="InterPro" id="IPR035965">
    <property type="entry name" value="PAS-like_dom_sf"/>
</dbReference>
<dbReference type="EMBL" id="BOON01000075">
    <property type="protein sequence ID" value="GII26354.1"/>
    <property type="molecule type" value="Genomic_DNA"/>
</dbReference>
<reference evidence="2" key="1">
    <citation type="submission" date="2021-01" db="EMBL/GenBank/DDBJ databases">
        <title>Whole genome shotgun sequence of Planosporangium mesophilum NBRC 109066.</title>
        <authorList>
            <person name="Komaki H."/>
            <person name="Tamura T."/>
        </authorList>
    </citation>
    <scope>NUCLEOTIDE SEQUENCE</scope>
    <source>
        <strain evidence="2">NBRC 109066</strain>
    </source>
</reference>
<accession>A0A8J3TKP0</accession>
<gene>
    <name evidence="2" type="ORF">Pme01_59510</name>
</gene>
<feature type="domain" description="PAS" evidence="1">
    <location>
        <begin position="30"/>
        <end position="81"/>
    </location>
</feature>
<dbReference type="CDD" id="cd00130">
    <property type="entry name" value="PAS"/>
    <property type="match status" value="1"/>
</dbReference>
<sequence>MEARVRQGTVRPSGVERTFADDEVIVSKTDPAGRLTYVNDVFCRVSAYTEEELLGKPHNVIRHPDMPRCIFKLLWDTISAGDELFAYVVNLSGDGAHYWVFAHVTPTFSAGGQIIGFHSNRRTADPAALARITPVYQRLLAEERRHTRTPDAVAASSALLDRVVRADAGSYDEYVWSLEPEKVAR</sequence>
<name>A0A8J3TKP0_9ACTN</name>
<organism evidence="2 3">
    <name type="scientific">Planosporangium mesophilum</name>
    <dbReference type="NCBI Taxonomy" id="689768"/>
    <lineage>
        <taxon>Bacteria</taxon>
        <taxon>Bacillati</taxon>
        <taxon>Actinomycetota</taxon>
        <taxon>Actinomycetes</taxon>
        <taxon>Micromonosporales</taxon>
        <taxon>Micromonosporaceae</taxon>
        <taxon>Planosporangium</taxon>
    </lineage>
</organism>
<dbReference type="AlphaFoldDB" id="A0A8J3TKP0"/>
<dbReference type="Pfam" id="PF08447">
    <property type="entry name" value="PAS_3"/>
    <property type="match status" value="1"/>
</dbReference>
<dbReference type="InterPro" id="IPR013655">
    <property type="entry name" value="PAS_fold_3"/>
</dbReference>
<proteinExistence type="predicted"/>